<evidence type="ECO:0000313" key="2">
    <source>
        <dbReference type="EMBL" id="AIY65743.1"/>
    </source>
</evidence>
<evidence type="ECO:0000259" key="1">
    <source>
        <dbReference type="SMART" id="SM00487"/>
    </source>
</evidence>
<dbReference type="KEGG" id="pseo:OM33_11755"/>
<dbReference type="GO" id="GO:0016787">
    <property type="term" value="F:hydrolase activity"/>
    <property type="evidence" value="ECO:0007669"/>
    <property type="project" value="InterPro"/>
</dbReference>
<dbReference type="CDD" id="cd18785">
    <property type="entry name" value="SF2_C"/>
    <property type="match status" value="1"/>
</dbReference>
<keyword evidence="3" id="KW-1185">Reference proteome</keyword>
<keyword evidence="2" id="KW-0347">Helicase</keyword>
<dbReference type="InterPro" id="IPR027417">
    <property type="entry name" value="P-loop_NTPase"/>
</dbReference>
<dbReference type="eggNOG" id="COG1061">
    <property type="taxonomic scope" value="Bacteria"/>
</dbReference>
<dbReference type="GO" id="GO:0005524">
    <property type="term" value="F:ATP binding"/>
    <property type="evidence" value="ECO:0007669"/>
    <property type="project" value="InterPro"/>
</dbReference>
<dbReference type="InterPro" id="IPR014001">
    <property type="entry name" value="Helicase_ATP-bd"/>
</dbReference>
<keyword evidence="2" id="KW-0067">ATP-binding</keyword>
<evidence type="ECO:0000313" key="3">
    <source>
        <dbReference type="Proteomes" id="UP000030341"/>
    </source>
</evidence>
<dbReference type="HOGENOM" id="CLU_020861_0_0_6"/>
<dbReference type="OrthoDB" id="5165890at2"/>
<keyword evidence="2" id="KW-0378">Hydrolase</keyword>
<name>A0A0A7EGS4_9GAMM</name>
<proteinExistence type="predicted"/>
<dbReference type="SMART" id="SM00487">
    <property type="entry name" value="DEXDc"/>
    <property type="match status" value="1"/>
</dbReference>
<accession>A0A0A7EGS4</accession>
<dbReference type="PANTHER" id="PTHR47396:SF1">
    <property type="entry name" value="ATP-DEPENDENT HELICASE IRC3-RELATED"/>
    <property type="match status" value="1"/>
</dbReference>
<gene>
    <name evidence="2" type="ORF">OM33_11755</name>
</gene>
<dbReference type="Gene3D" id="3.40.50.300">
    <property type="entry name" value="P-loop containing nucleotide triphosphate hydrolases"/>
    <property type="match status" value="2"/>
</dbReference>
<dbReference type="GO" id="GO:0004386">
    <property type="term" value="F:helicase activity"/>
    <property type="evidence" value="ECO:0007669"/>
    <property type="project" value="UniProtKB-KW"/>
</dbReference>
<dbReference type="Proteomes" id="UP000030341">
    <property type="component" value="Chromosome 1"/>
</dbReference>
<dbReference type="InterPro" id="IPR006935">
    <property type="entry name" value="Helicase/UvrB_N"/>
</dbReference>
<keyword evidence="2" id="KW-0547">Nucleotide-binding</keyword>
<feature type="domain" description="Helicase ATP-binding" evidence="1">
    <location>
        <begin position="2"/>
        <end position="190"/>
    </location>
</feature>
<dbReference type="GO" id="GO:0005829">
    <property type="term" value="C:cytosol"/>
    <property type="evidence" value="ECO:0007669"/>
    <property type="project" value="TreeGrafter"/>
</dbReference>
<dbReference type="RefSeq" id="WP_038641941.1">
    <property type="nucleotide sequence ID" value="NZ_CP009888.1"/>
</dbReference>
<protein>
    <submittedName>
        <fullName evidence="2">DEAD/DEAH box helicase</fullName>
    </submittedName>
</protein>
<dbReference type="AlphaFoldDB" id="A0A0A7EGS4"/>
<dbReference type="InterPro" id="IPR050742">
    <property type="entry name" value="Helicase_Restrict-Modif_Enz"/>
</dbReference>
<dbReference type="Pfam" id="PF04851">
    <property type="entry name" value="ResIII"/>
    <property type="match status" value="1"/>
</dbReference>
<organism evidence="2 3">
    <name type="scientific">Pseudoalteromonas piratica</name>
    <dbReference type="NCBI Taxonomy" id="1348114"/>
    <lineage>
        <taxon>Bacteria</taxon>
        <taxon>Pseudomonadati</taxon>
        <taxon>Pseudomonadota</taxon>
        <taxon>Gammaproteobacteria</taxon>
        <taxon>Alteromonadales</taxon>
        <taxon>Pseudoalteromonadaceae</taxon>
        <taxon>Pseudoalteromonas</taxon>
    </lineage>
</organism>
<dbReference type="EMBL" id="CP009888">
    <property type="protein sequence ID" value="AIY65743.1"/>
    <property type="molecule type" value="Genomic_DNA"/>
</dbReference>
<dbReference type="PANTHER" id="PTHR47396">
    <property type="entry name" value="TYPE I RESTRICTION ENZYME ECOKI R PROTEIN"/>
    <property type="match status" value="1"/>
</dbReference>
<dbReference type="GO" id="GO:0003677">
    <property type="term" value="F:DNA binding"/>
    <property type="evidence" value="ECO:0007669"/>
    <property type="project" value="InterPro"/>
</dbReference>
<sequence length="469" mass="52972">MKLRNWQIECIGLALQKYKSGLKHFLALATPGAGKTIMASALAKQMLENKLCDLVMCFSPSSVVCVDFSRALEEVIGEKFDGLMGSKGQSLTYQSMQYLDSDFWSIFKKYRVFVIFDEIHHCSGSSVENANAWGEQIILNIQRSAKFTIALTGTPWRSDASPIVLATYSDITDKVQCDYVYGLADAIKDKVCRIPKVIAIDNDNISLQEHDGEKSFNSFKELLTQSVFPYLEIIYNETLIIHLIEQANQKLNLLRKSSPSAGGLIVASSVDHAHLISKILFKHFDEKATIVTYLEDEPTKIIHSYRYSCSKWVISVGMISEGTNIPRLQVCCHLTNIKTEMHFRQILGRILRMTNEPNQEAILYMPAEPKLIEYAYRISQDVPLEAGVVHFEKISANFKAIKSTKLENKKKQSSHHKTSLELVTLPNSYKTNALDDDKDNLLSATYESMVNIFGKYKQEALDIELKLLG</sequence>
<dbReference type="SUPFAM" id="SSF52540">
    <property type="entry name" value="P-loop containing nucleoside triphosphate hydrolases"/>
    <property type="match status" value="2"/>
</dbReference>
<dbReference type="STRING" id="1348114.OM33_11755"/>
<reference evidence="2 3" key="1">
    <citation type="submission" date="2014-11" db="EMBL/GenBank/DDBJ databases">
        <title>Complete Genome Sequence of Pseudoalteromonas sp. Strain OCN003 Isolated from Kaneohe Bay, Oahu, Hawaii.</title>
        <authorList>
            <person name="Beurmann S."/>
            <person name="Videau P."/>
            <person name="Ushijima B."/>
            <person name="Smith A.M."/>
            <person name="Aeby G.S."/>
            <person name="Callahan S.M."/>
            <person name="Belcaid M."/>
        </authorList>
    </citation>
    <scope>NUCLEOTIDE SEQUENCE [LARGE SCALE GENOMIC DNA]</scope>
    <source>
        <strain evidence="2 3">OCN003</strain>
    </source>
</reference>